<protein>
    <recommendedName>
        <fullName evidence="1">Amine oxidase domain-containing protein</fullName>
    </recommendedName>
</protein>
<accession>A0AA35LXV0</accession>
<proteinExistence type="predicted"/>
<name>A0AA35LXV0_9HYPO</name>
<reference evidence="2" key="1">
    <citation type="submission" date="2023-01" db="EMBL/GenBank/DDBJ databases">
        <authorList>
            <person name="Piombo E."/>
        </authorList>
    </citation>
    <scope>NUCLEOTIDE SEQUENCE</scope>
</reference>
<feature type="domain" description="Amine oxidase" evidence="1">
    <location>
        <begin position="170"/>
        <end position="250"/>
    </location>
</feature>
<dbReference type="GO" id="GO:0003682">
    <property type="term" value="F:chromatin binding"/>
    <property type="evidence" value="ECO:0007669"/>
    <property type="project" value="TreeGrafter"/>
</dbReference>
<dbReference type="GO" id="GO:0006338">
    <property type="term" value="P:chromatin remodeling"/>
    <property type="evidence" value="ECO:0007669"/>
    <property type="project" value="TreeGrafter"/>
</dbReference>
<dbReference type="Gene3D" id="3.50.50.60">
    <property type="entry name" value="FAD/NAD(P)-binding domain"/>
    <property type="match status" value="2"/>
</dbReference>
<evidence type="ECO:0000259" key="1">
    <source>
        <dbReference type="Pfam" id="PF01593"/>
    </source>
</evidence>
<gene>
    <name evidence="2" type="ORF">CCHLO57077_00016287</name>
</gene>
<dbReference type="GO" id="GO:0016491">
    <property type="term" value="F:oxidoreductase activity"/>
    <property type="evidence" value="ECO:0007669"/>
    <property type="project" value="InterPro"/>
</dbReference>
<dbReference type="GO" id="GO:0050660">
    <property type="term" value="F:flavin adenine dinucleotide binding"/>
    <property type="evidence" value="ECO:0007669"/>
    <property type="project" value="TreeGrafter"/>
</dbReference>
<comment type="caution">
    <text evidence="2">The sequence shown here is derived from an EMBL/GenBank/DDBJ whole genome shotgun (WGS) entry which is preliminary data.</text>
</comment>
<dbReference type="InterPro" id="IPR002937">
    <property type="entry name" value="Amino_oxidase"/>
</dbReference>
<evidence type="ECO:0000313" key="3">
    <source>
        <dbReference type="Proteomes" id="UP001160390"/>
    </source>
</evidence>
<dbReference type="PANTHER" id="PTHR10742:SF414">
    <property type="entry name" value="CONTAINING AMINE OXIDASE, PUTATIVE (AFU_ORTHOLOGUE AFUA_3G12150)-RELATED"/>
    <property type="match status" value="1"/>
</dbReference>
<dbReference type="PRINTS" id="PR00419">
    <property type="entry name" value="ADXRDTASE"/>
</dbReference>
<dbReference type="Proteomes" id="UP001160390">
    <property type="component" value="Unassembled WGS sequence"/>
</dbReference>
<sequence length="364" mass="39931">MDDRRSARLAQLATQNKMPRVGVIGAGISGLRSAQVLLQKGFHVTILEARDRIGGWVYQETLNGHSVDMGANWIHGMDKNPIGRLATEINTVLCKDEPLYVVFDTHGRLIPDDVAEQCGEFVEALLDEAEEYSNRNQADISPSRTVRDFMLEEIAKSQLSAESRVICEQMRLKFLCLQDGHSGEDAFVASTYKGIVQSLALEASEAIRLNQEVVKITTSPRTDDTEAVTVETKAGLVEAFDEVIMTCPIAEQGCIQPNYDANTCRPASFLASQWLNDPFAYGSYSSVRVAQNNAAEDFRMLRTGGGKGKLGHNLMGHGRGIWFAGEHTIDPRDIGTTTGAWTSGDRAAKHILLAYGLKPNISNQ</sequence>
<dbReference type="EMBL" id="CABFNP030000758">
    <property type="protein sequence ID" value="CAI6085167.1"/>
    <property type="molecule type" value="Genomic_DNA"/>
</dbReference>
<dbReference type="Pfam" id="PF01593">
    <property type="entry name" value="Amino_oxidase"/>
    <property type="match status" value="3"/>
</dbReference>
<feature type="domain" description="Amine oxidase" evidence="1">
    <location>
        <begin position="28"/>
        <end position="127"/>
    </location>
</feature>
<dbReference type="SUPFAM" id="SSF51905">
    <property type="entry name" value="FAD/NAD(P)-binding domain"/>
    <property type="match status" value="1"/>
</dbReference>
<feature type="domain" description="Amine oxidase" evidence="1">
    <location>
        <begin position="265"/>
        <end position="352"/>
    </location>
</feature>
<evidence type="ECO:0000313" key="2">
    <source>
        <dbReference type="EMBL" id="CAI6085167.1"/>
    </source>
</evidence>
<dbReference type="AlphaFoldDB" id="A0AA35LXV0"/>
<dbReference type="PANTHER" id="PTHR10742">
    <property type="entry name" value="FLAVIN MONOAMINE OXIDASE"/>
    <property type="match status" value="1"/>
</dbReference>
<organism evidence="2 3">
    <name type="scientific">Clonostachys chloroleuca</name>
    <dbReference type="NCBI Taxonomy" id="1926264"/>
    <lineage>
        <taxon>Eukaryota</taxon>
        <taxon>Fungi</taxon>
        <taxon>Dikarya</taxon>
        <taxon>Ascomycota</taxon>
        <taxon>Pezizomycotina</taxon>
        <taxon>Sordariomycetes</taxon>
        <taxon>Hypocreomycetidae</taxon>
        <taxon>Hypocreales</taxon>
        <taxon>Bionectriaceae</taxon>
        <taxon>Clonostachys</taxon>
    </lineage>
</organism>
<keyword evidence="3" id="KW-1185">Reference proteome</keyword>
<dbReference type="InterPro" id="IPR050281">
    <property type="entry name" value="Flavin_monoamine_oxidase"/>
</dbReference>
<dbReference type="InterPro" id="IPR036188">
    <property type="entry name" value="FAD/NAD-bd_sf"/>
</dbReference>